<reference evidence="2 3" key="1">
    <citation type="submission" date="2018-02" db="EMBL/GenBank/DDBJ databases">
        <title>Comparative genomes isolates from brazilian mangrove.</title>
        <authorList>
            <person name="Araujo J.E."/>
            <person name="Taketani R.G."/>
            <person name="Silva M.C.P."/>
            <person name="Loureco M.V."/>
            <person name="Andreote F.D."/>
        </authorList>
    </citation>
    <scope>NUCLEOTIDE SEQUENCE [LARGE SCALE GENOMIC DNA]</scope>
    <source>
        <strain evidence="2 3">Nap-Phe MGV</strain>
    </source>
</reference>
<feature type="transmembrane region" description="Helical" evidence="1">
    <location>
        <begin position="20"/>
        <end position="49"/>
    </location>
</feature>
<evidence type="ECO:0000313" key="2">
    <source>
        <dbReference type="EMBL" id="PQO41586.1"/>
    </source>
</evidence>
<dbReference type="InterPro" id="IPR025671">
    <property type="entry name" value="HXXEE"/>
</dbReference>
<comment type="caution">
    <text evidence="2">The sequence shown here is derived from an EMBL/GenBank/DDBJ whole genome shotgun (WGS) entry which is preliminary data.</text>
</comment>
<feature type="transmembrane region" description="Helical" evidence="1">
    <location>
        <begin position="88"/>
        <end position="109"/>
    </location>
</feature>
<sequence length="200" mass="22137">MSIPEKTPSPLKWLDDNWPFAGAVAMLFLLGMLPLVAGVWSFALVLVFLQLIVYQAHQLEEHLGDRFRRFVNETVAGGHEALTPRATMWINVGCVWIVYFIALLMAGLFDVGWGLIAVYTMLLNAIAHIAMTLALHRYNPGLWTAIFLFLPIGGFTWIILSESNGLGMLAHVVGLATALAIHIGIVLSVKHRQHLIMEPA</sequence>
<dbReference type="EMBL" id="PUHZ01000026">
    <property type="protein sequence ID" value="PQO41586.1"/>
    <property type="molecule type" value="Genomic_DNA"/>
</dbReference>
<accession>A0A2S8GAV2</accession>
<keyword evidence="1" id="KW-0472">Membrane</keyword>
<organism evidence="2 3">
    <name type="scientific">Blastopirellula marina</name>
    <dbReference type="NCBI Taxonomy" id="124"/>
    <lineage>
        <taxon>Bacteria</taxon>
        <taxon>Pseudomonadati</taxon>
        <taxon>Planctomycetota</taxon>
        <taxon>Planctomycetia</taxon>
        <taxon>Pirellulales</taxon>
        <taxon>Pirellulaceae</taxon>
        <taxon>Blastopirellula</taxon>
    </lineage>
</organism>
<evidence type="ECO:0000256" key="1">
    <source>
        <dbReference type="SAM" id="Phobius"/>
    </source>
</evidence>
<dbReference type="Proteomes" id="UP000237819">
    <property type="component" value="Unassembled WGS sequence"/>
</dbReference>
<feature type="transmembrane region" description="Helical" evidence="1">
    <location>
        <begin position="142"/>
        <end position="160"/>
    </location>
</feature>
<dbReference type="AlphaFoldDB" id="A0A2S8GAV2"/>
<dbReference type="OrthoDB" id="285799at2"/>
<keyword evidence="1" id="KW-1133">Transmembrane helix</keyword>
<feature type="transmembrane region" description="Helical" evidence="1">
    <location>
        <begin position="166"/>
        <end position="187"/>
    </location>
</feature>
<keyword evidence="1" id="KW-0812">Transmembrane</keyword>
<evidence type="ECO:0000313" key="3">
    <source>
        <dbReference type="Proteomes" id="UP000237819"/>
    </source>
</evidence>
<protein>
    <submittedName>
        <fullName evidence="2">HXXEE domain-containing protein</fullName>
    </submittedName>
</protein>
<proteinExistence type="predicted"/>
<name>A0A2S8GAV2_9BACT</name>
<gene>
    <name evidence="2" type="ORF">C5Y93_31255</name>
</gene>
<dbReference type="Pfam" id="PF13787">
    <property type="entry name" value="HXXEE"/>
    <property type="match status" value="1"/>
</dbReference>
<feature type="transmembrane region" description="Helical" evidence="1">
    <location>
        <begin position="115"/>
        <end position="135"/>
    </location>
</feature>
<dbReference type="RefSeq" id="WP_105339411.1">
    <property type="nucleotide sequence ID" value="NZ_PUHZ01000026.1"/>
</dbReference>